<evidence type="ECO:0000256" key="6">
    <source>
        <dbReference type="SAM" id="Phobius"/>
    </source>
</evidence>
<dbReference type="Proteomes" id="UP001244011">
    <property type="component" value="Unassembled WGS sequence"/>
</dbReference>
<dbReference type="InterPro" id="IPR051694">
    <property type="entry name" value="Immunoregulatory_rcpt-like"/>
</dbReference>
<evidence type="ECO:0000313" key="7">
    <source>
        <dbReference type="EMBL" id="KAK1772036.1"/>
    </source>
</evidence>
<feature type="transmembrane region" description="Helical" evidence="6">
    <location>
        <begin position="168"/>
        <end position="190"/>
    </location>
</feature>
<evidence type="ECO:0000313" key="8">
    <source>
        <dbReference type="Proteomes" id="UP001244011"/>
    </source>
</evidence>
<dbReference type="GO" id="GO:0016020">
    <property type="term" value="C:membrane"/>
    <property type="evidence" value="ECO:0007669"/>
    <property type="project" value="UniProtKB-SubCell"/>
</dbReference>
<feature type="region of interest" description="Disordered" evidence="5">
    <location>
        <begin position="113"/>
        <end position="156"/>
    </location>
</feature>
<gene>
    <name evidence="7" type="ORF">QBC33DRAFT_173434</name>
</gene>
<keyword evidence="3 6" id="KW-1133">Transmembrane helix</keyword>
<evidence type="ECO:0000256" key="2">
    <source>
        <dbReference type="ARBA" id="ARBA00022692"/>
    </source>
</evidence>
<comment type="subcellular location">
    <subcellularLocation>
        <location evidence="1">Membrane</location>
        <topology evidence="1">Single-pass membrane protein</topology>
    </subcellularLocation>
</comment>
<comment type="caution">
    <text evidence="7">The sequence shown here is derived from an EMBL/GenBank/DDBJ whole genome shotgun (WGS) entry which is preliminary data.</text>
</comment>
<protein>
    <submittedName>
        <fullName evidence="7">Uncharacterized protein</fullName>
    </submittedName>
</protein>
<dbReference type="EMBL" id="MU838998">
    <property type="protein sequence ID" value="KAK1772036.1"/>
    <property type="molecule type" value="Genomic_DNA"/>
</dbReference>
<name>A0AAJ0C8P9_9PEZI</name>
<organism evidence="7 8">
    <name type="scientific">Phialemonium atrogriseum</name>
    <dbReference type="NCBI Taxonomy" id="1093897"/>
    <lineage>
        <taxon>Eukaryota</taxon>
        <taxon>Fungi</taxon>
        <taxon>Dikarya</taxon>
        <taxon>Ascomycota</taxon>
        <taxon>Pezizomycotina</taxon>
        <taxon>Sordariomycetes</taxon>
        <taxon>Sordariomycetidae</taxon>
        <taxon>Cephalothecales</taxon>
        <taxon>Cephalothecaceae</taxon>
        <taxon>Phialemonium</taxon>
    </lineage>
</organism>
<sequence>MCLANKACYNGEFGVTYLAGCSDPDYNDSSCPDKQSFKDTPWTGLVLCNNTNQWLQCRQSEKPKVLTSPDPCSCPEPASRTIAFLDATKLADIGQLPATSGGSVLWQSGFIPTASEETPTSTPSTTRPSSSAVPTAPSSSSSASASPFSTSSALPTSNPPGMTAAAKAGIGVGASLGALLILGALLLLFLRRREHRRESHMFDCSPREVESKGKSDAMDMPGFAVTPVTPVTPALSELDPGAVRRWSELQGDYTPNPTLSGHFLQESTPRRTDGTHGRRIAQYAKHVAELPG</sequence>
<evidence type="ECO:0000256" key="1">
    <source>
        <dbReference type="ARBA" id="ARBA00004167"/>
    </source>
</evidence>
<evidence type="ECO:0000256" key="3">
    <source>
        <dbReference type="ARBA" id="ARBA00022989"/>
    </source>
</evidence>
<evidence type="ECO:0000256" key="5">
    <source>
        <dbReference type="SAM" id="MobiDB-lite"/>
    </source>
</evidence>
<proteinExistence type="predicted"/>
<keyword evidence="2 6" id="KW-0812">Transmembrane</keyword>
<dbReference type="GO" id="GO:0071944">
    <property type="term" value="C:cell periphery"/>
    <property type="evidence" value="ECO:0007669"/>
    <property type="project" value="UniProtKB-ARBA"/>
</dbReference>
<dbReference type="PANTHER" id="PTHR15549">
    <property type="entry name" value="PAIRED IMMUNOGLOBULIN-LIKE TYPE 2 RECEPTOR"/>
    <property type="match status" value="1"/>
</dbReference>
<reference evidence="7" key="1">
    <citation type="submission" date="2023-06" db="EMBL/GenBank/DDBJ databases">
        <title>Genome-scale phylogeny and comparative genomics of the fungal order Sordariales.</title>
        <authorList>
            <consortium name="Lawrence Berkeley National Laboratory"/>
            <person name="Hensen N."/>
            <person name="Bonometti L."/>
            <person name="Westerberg I."/>
            <person name="Brannstrom I.O."/>
            <person name="Guillou S."/>
            <person name="Cros-Aarteil S."/>
            <person name="Calhoun S."/>
            <person name="Haridas S."/>
            <person name="Kuo A."/>
            <person name="Mondo S."/>
            <person name="Pangilinan J."/>
            <person name="Riley R."/>
            <person name="Labutti K."/>
            <person name="Andreopoulos B."/>
            <person name="Lipzen A."/>
            <person name="Chen C."/>
            <person name="Yanf M."/>
            <person name="Daum C."/>
            <person name="Ng V."/>
            <person name="Clum A."/>
            <person name="Steindorff A."/>
            <person name="Ohm R."/>
            <person name="Martin F."/>
            <person name="Silar P."/>
            <person name="Natvig D."/>
            <person name="Lalanne C."/>
            <person name="Gautier V."/>
            <person name="Ament-Velasquez S.L."/>
            <person name="Kruys A."/>
            <person name="Hutchinson M.I."/>
            <person name="Powell A.J."/>
            <person name="Barry K."/>
            <person name="Miller A.N."/>
            <person name="Grigoriev I.V."/>
            <person name="Debuchy R."/>
            <person name="Gladieux P."/>
            <person name="Thoren M.H."/>
            <person name="Johannesson H."/>
        </authorList>
    </citation>
    <scope>NUCLEOTIDE SEQUENCE</scope>
    <source>
        <strain evidence="7">8032-3</strain>
    </source>
</reference>
<accession>A0AAJ0C8P9</accession>
<dbReference type="RefSeq" id="XP_060288249.1">
    <property type="nucleotide sequence ID" value="XM_060422363.1"/>
</dbReference>
<keyword evidence="4 6" id="KW-0472">Membrane</keyword>
<evidence type="ECO:0000256" key="4">
    <source>
        <dbReference type="ARBA" id="ARBA00023136"/>
    </source>
</evidence>
<keyword evidence="8" id="KW-1185">Reference proteome</keyword>
<dbReference type="AlphaFoldDB" id="A0AAJ0C8P9"/>
<dbReference type="GeneID" id="85305550"/>
<feature type="region of interest" description="Disordered" evidence="5">
    <location>
        <begin position="255"/>
        <end position="277"/>
    </location>
</feature>